<name>A0A6M8B813_9CYAN</name>
<evidence type="ECO:0000256" key="1">
    <source>
        <dbReference type="SAM" id="Phobius"/>
    </source>
</evidence>
<accession>A0A6M8B813</accession>
<organism evidence="2 3">
    <name type="scientific">Thermoleptolyngbya sichuanensis A183</name>
    <dbReference type="NCBI Taxonomy" id="2737172"/>
    <lineage>
        <taxon>Bacteria</taxon>
        <taxon>Bacillati</taxon>
        <taxon>Cyanobacteriota</taxon>
        <taxon>Cyanophyceae</taxon>
        <taxon>Oculatellales</taxon>
        <taxon>Oculatellaceae</taxon>
        <taxon>Thermoleptolyngbya</taxon>
        <taxon>Thermoleptolyngbya sichuanensis</taxon>
    </lineage>
</organism>
<dbReference type="KEGG" id="theu:HPC62_08805"/>
<feature type="transmembrane region" description="Helical" evidence="1">
    <location>
        <begin position="30"/>
        <end position="50"/>
    </location>
</feature>
<dbReference type="Proteomes" id="UP000505210">
    <property type="component" value="Chromosome"/>
</dbReference>
<feature type="transmembrane region" description="Helical" evidence="1">
    <location>
        <begin position="88"/>
        <end position="106"/>
    </location>
</feature>
<dbReference type="AlphaFoldDB" id="A0A6M8B813"/>
<feature type="transmembrane region" description="Helical" evidence="1">
    <location>
        <begin position="112"/>
        <end position="129"/>
    </location>
</feature>
<dbReference type="EMBL" id="CP053661">
    <property type="protein sequence ID" value="QKD82272.1"/>
    <property type="molecule type" value="Genomic_DNA"/>
</dbReference>
<keyword evidence="3" id="KW-1185">Reference proteome</keyword>
<keyword evidence="1" id="KW-0472">Membrane</keyword>
<protein>
    <recommendedName>
        <fullName evidence="4">DUF2127 domain-containing protein</fullName>
    </recommendedName>
</protein>
<keyword evidence="1" id="KW-0812">Transmembrane</keyword>
<proteinExistence type="predicted"/>
<evidence type="ECO:0008006" key="4">
    <source>
        <dbReference type="Google" id="ProtNLM"/>
    </source>
</evidence>
<evidence type="ECO:0000313" key="3">
    <source>
        <dbReference type="Proteomes" id="UP000505210"/>
    </source>
</evidence>
<feature type="transmembrane region" description="Helical" evidence="1">
    <location>
        <begin position="62"/>
        <end position="81"/>
    </location>
</feature>
<keyword evidence="1" id="KW-1133">Transmembrane helix</keyword>
<gene>
    <name evidence="2" type="ORF">HPC62_08805</name>
</gene>
<reference evidence="2 3" key="1">
    <citation type="submission" date="2020-05" db="EMBL/GenBank/DDBJ databases">
        <title>Complete genome sequence of of a novel Thermoleptolyngbya strain isolated from hot springs of Ganzi, Sichuan China.</title>
        <authorList>
            <person name="Tang J."/>
            <person name="Daroch M."/>
            <person name="Li L."/>
            <person name="Waleron K."/>
            <person name="Waleron M."/>
            <person name="Waleron M."/>
        </authorList>
    </citation>
    <scope>NUCLEOTIDE SEQUENCE [LARGE SCALE GENOMIC DNA]</scope>
    <source>
        <strain evidence="2 3">PKUAC-SCTA183</strain>
    </source>
</reference>
<evidence type="ECO:0000313" key="2">
    <source>
        <dbReference type="EMBL" id="QKD82272.1"/>
    </source>
</evidence>
<sequence length="149" mass="16316">MQANATNRENRWFPEIDSIATAHRVARQGVIASLILAGVTTAFAIAATQNTLPSELLELDEVFNPLLFVDALIYGAIAWGIQRMSRIAAIAGLSIYLLSRVLLHLSGMPTNLFGMAIVTLISVAFINAIRSTFAYHRFQLQQASEKPSE</sequence>